<dbReference type="Gene3D" id="1.10.287.690">
    <property type="entry name" value="Helix hairpin bin"/>
    <property type="match status" value="1"/>
</dbReference>
<dbReference type="GO" id="GO:0003677">
    <property type="term" value="F:DNA binding"/>
    <property type="evidence" value="ECO:0007669"/>
    <property type="project" value="UniProtKB-KW"/>
</dbReference>
<evidence type="ECO:0000256" key="6">
    <source>
        <dbReference type="ARBA" id="ARBA00023125"/>
    </source>
</evidence>
<dbReference type="Pfam" id="PF03104">
    <property type="entry name" value="DNA_pol_B_exo1"/>
    <property type="match status" value="1"/>
</dbReference>
<evidence type="ECO:0000313" key="10">
    <source>
        <dbReference type="EMBL" id="QHS93299.1"/>
    </source>
</evidence>
<keyword evidence="5" id="KW-0239">DNA-directed DNA polymerase</keyword>
<dbReference type="PANTHER" id="PTHR10322">
    <property type="entry name" value="DNA POLYMERASE CATALYTIC SUBUNIT"/>
    <property type="match status" value="1"/>
</dbReference>
<dbReference type="SUPFAM" id="SSF53098">
    <property type="entry name" value="Ribonuclease H-like"/>
    <property type="match status" value="2"/>
</dbReference>
<dbReference type="PANTHER" id="PTHR10322:SF23">
    <property type="entry name" value="DNA POLYMERASE DELTA CATALYTIC SUBUNIT"/>
    <property type="match status" value="1"/>
</dbReference>
<dbReference type="SMART" id="SM00486">
    <property type="entry name" value="POLBc"/>
    <property type="match status" value="1"/>
</dbReference>
<dbReference type="InterPro" id="IPR050240">
    <property type="entry name" value="DNA_pol_type-B"/>
</dbReference>
<evidence type="ECO:0000256" key="1">
    <source>
        <dbReference type="ARBA" id="ARBA00005755"/>
    </source>
</evidence>
<comment type="catalytic activity">
    <reaction evidence="7">
        <text>DNA(n) + a 2'-deoxyribonucleoside 5'-triphosphate = DNA(n+1) + diphosphate</text>
        <dbReference type="Rhea" id="RHEA:22508"/>
        <dbReference type="Rhea" id="RHEA-COMP:17339"/>
        <dbReference type="Rhea" id="RHEA-COMP:17340"/>
        <dbReference type="ChEBI" id="CHEBI:33019"/>
        <dbReference type="ChEBI" id="CHEBI:61560"/>
        <dbReference type="ChEBI" id="CHEBI:173112"/>
        <dbReference type="EC" id="2.7.7.7"/>
    </reaction>
</comment>
<dbReference type="InterPro" id="IPR006172">
    <property type="entry name" value="DNA-dir_DNA_pol_B"/>
</dbReference>
<dbReference type="GO" id="GO:0045004">
    <property type="term" value="P:DNA replication proofreading"/>
    <property type="evidence" value="ECO:0007669"/>
    <property type="project" value="TreeGrafter"/>
</dbReference>
<dbReference type="SUPFAM" id="SSF56672">
    <property type="entry name" value="DNA/RNA polymerases"/>
    <property type="match status" value="1"/>
</dbReference>
<dbReference type="InterPro" id="IPR006133">
    <property type="entry name" value="DNA-dir_DNA_pol_B_exonuc"/>
</dbReference>
<dbReference type="PRINTS" id="PR00106">
    <property type="entry name" value="DNAPOLB"/>
</dbReference>
<comment type="similarity">
    <text evidence="1">Belongs to the DNA polymerase type-B family.</text>
</comment>
<dbReference type="InterPro" id="IPR042087">
    <property type="entry name" value="DNA_pol_B_thumb"/>
</dbReference>
<dbReference type="Gene3D" id="3.90.1600.10">
    <property type="entry name" value="Palm domain of DNA polymerase"/>
    <property type="match status" value="1"/>
</dbReference>
<evidence type="ECO:0000259" key="8">
    <source>
        <dbReference type="Pfam" id="PF00136"/>
    </source>
</evidence>
<dbReference type="GO" id="GO:0006297">
    <property type="term" value="P:nucleotide-excision repair, DNA gap filling"/>
    <property type="evidence" value="ECO:0007669"/>
    <property type="project" value="TreeGrafter"/>
</dbReference>
<evidence type="ECO:0000256" key="5">
    <source>
        <dbReference type="ARBA" id="ARBA00022932"/>
    </source>
</evidence>
<dbReference type="Pfam" id="PF00136">
    <property type="entry name" value="DNA_pol_B"/>
    <property type="match status" value="1"/>
</dbReference>
<keyword evidence="6" id="KW-0238">DNA-binding</keyword>
<dbReference type="InterPro" id="IPR017964">
    <property type="entry name" value="DNA-dir_DNA_pol_B_CS"/>
</dbReference>
<evidence type="ECO:0000256" key="4">
    <source>
        <dbReference type="ARBA" id="ARBA00022695"/>
    </source>
</evidence>
<evidence type="ECO:0000256" key="3">
    <source>
        <dbReference type="ARBA" id="ARBA00022679"/>
    </source>
</evidence>
<organism evidence="10">
    <name type="scientific">viral metagenome</name>
    <dbReference type="NCBI Taxonomy" id="1070528"/>
    <lineage>
        <taxon>unclassified sequences</taxon>
        <taxon>metagenomes</taxon>
        <taxon>organismal metagenomes</taxon>
    </lineage>
</organism>
<dbReference type="GO" id="GO:0006287">
    <property type="term" value="P:base-excision repair, gap-filling"/>
    <property type="evidence" value="ECO:0007669"/>
    <property type="project" value="TreeGrafter"/>
</dbReference>
<dbReference type="GO" id="GO:0043625">
    <property type="term" value="C:delta DNA polymerase complex"/>
    <property type="evidence" value="ECO:0007669"/>
    <property type="project" value="TreeGrafter"/>
</dbReference>
<sequence length="1219" mass="140664">MKGSKPDISFRLLTLDLVDKAPPSRPTQNYVDQCTARMIGRTMDKQTVCAWVQGFYPYFFLQCPTDWHDYQVDELREYIHLNGRNMENNLVECTVQQSHRTFGFSDGQIFPFVKLSFRSVRSMSTCRHLFNNPIRLTPNDSPQLFRVCEFKGVPAVLKAIHDTKIQPSGWVKIPGDAYQVVRGESQTNLNIHTSLKSIVPFSSDDIPRFVEMSFDGEMCSENWVFPQATRPFDPITQLGVQFAYSGEEGAFYKVMFCLDEMGDLSDEGIEVRCHATEAALLMDFHQVIKEQDPDILTGYNIVRFDIPYILKRAKLLRLPKEFFVLGRFLNERTELRVSYKSRENQERKVTYDVPVMGGRRLEDCMNSVKNLQKKLTSYKLDYVANFYLGVGKHDVEAEDIFRAYQNTTDLMVAQHNQPLVQRMLTEVRIMKAFEHITRSMTENHRAADLIEMIASKWPREFHRQITACCREIFGNIKCPDVIAVDDATQLLEQYVELRRRGTTLIFGNSMMDLSERWLTQGISVDNLDGLAGSPAVTLGQKRTRHEVVEEVGVDQTTEQSYDVMADIEGMTRDQGFYMEVLKKWERRIEAEQEILQVVIQQRTTRKFAEKWYVLRQEIQSGLTREGQPISEERQAFAQTYFNEQVGKQRAWHLAEKTRVARYCMQDAALPIRLRKHHQFLISLMEMSQVTWVPCNMLLEKGQTIKVINLIVLWARENNYVVTVESIPEVHFKGGCVLVPKKNFYKERVFTLDFASLYPSLIQSHKLCYLSFVMPEDVEKGTYKDRDDLEIAEIDIGAPSNTKYQWVTNKRTLLPEMLEELVNRRRMVKKALAKADDPQMQIILNQRQLALKLVCNSTYGFTGYKFSPWPCQPIAVCTTLEGRKAIAVTKKMAEDHFNANVVYGDTDSIMAIVPIPHHLITDLEKMKYVFDVAQEAAAFITKECFTAPMKLEFEKVYYPYLLVSKKRYSGQKFTKPEKSDGIDTKGIEAIRRDNCPLLRNTVIGALNILGYKMDVALAIKYARRAFIKLANQSATWEELTISKSLAESYKSDSQIHVQVARYLEENHPLLAPDVGDRVPFVVIKKPNETRGTKAYEKGYNPILAEREGHEPDWFHYAFKCLKKPLDRIFCIALGLEYKKGKECQPTDQLWEPYLKRICDNDKIQHARVSGNTNLDSFFKKPKVELFPEDEDTSPAKMPAKPATVPKKAVKNSDIRALFKK</sequence>
<feature type="domain" description="DNA-directed DNA polymerase family B exonuclease" evidence="9">
    <location>
        <begin position="153"/>
        <end position="383"/>
    </location>
</feature>
<dbReference type="GO" id="GO:0008296">
    <property type="term" value="F:3'-5'-DNA exonuclease activity"/>
    <property type="evidence" value="ECO:0007669"/>
    <property type="project" value="TreeGrafter"/>
</dbReference>
<feature type="domain" description="DNA-directed DNA polymerase family B multifunctional" evidence="8">
    <location>
        <begin position="692"/>
        <end position="1128"/>
    </location>
</feature>
<dbReference type="Gene3D" id="1.10.132.60">
    <property type="entry name" value="DNA polymerase family B, C-terminal domain"/>
    <property type="match status" value="1"/>
</dbReference>
<accession>A0A6C0BNW5</accession>
<dbReference type="AlphaFoldDB" id="A0A6C0BNW5"/>
<dbReference type="InterPro" id="IPR043502">
    <property type="entry name" value="DNA/RNA_pol_sf"/>
</dbReference>
<reference evidence="10" key="1">
    <citation type="journal article" date="2020" name="Nature">
        <title>Giant virus diversity and host interactions through global metagenomics.</title>
        <authorList>
            <person name="Schulz F."/>
            <person name="Roux S."/>
            <person name="Paez-Espino D."/>
            <person name="Jungbluth S."/>
            <person name="Walsh D.A."/>
            <person name="Denef V.J."/>
            <person name="McMahon K.D."/>
            <person name="Konstantinidis K.T."/>
            <person name="Eloe-Fadrosh E.A."/>
            <person name="Kyrpides N.C."/>
            <person name="Woyke T."/>
        </authorList>
    </citation>
    <scope>NUCLEOTIDE SEQUENCE</scope>
    <source>
        <strain evidence="10">GVMAG-M-3300017989-17</strain>
    </source>
</reference>
<keyword evidence="3" id="KW-0808">Transferase</keyword>
<keyword evidence="4" id="KW-0548">Nucleotidyltransferase</keyword>
<dbReference type="InterPro" id="IPR023211">
    <property type="entry name" value="DNA_pol_palm_dom_sf"/>
</dbReference>
<evidence type="ECO:0000259" key="9">
    <source>
        <dbReference type="Pfam" id="PF03104"/>
    </source>
</evidence>
<dbReference type="GO" id="GO:0003887">
    <property type="term" value="F:DNA-directed DNA polymerase activity"/>
    <property type="evidence" value="ECO:0007669"/>
    <property type="project" value="UniProtKB-KW"/>
</dbReference>
<dbReference type="EC" id="2.7.7.7" evidence="2"/>
<dbReference type="PROSITE" id="PS00116">
    <property type="entry name" value="DNA_POLYMERASE_B"/>
    <property type="match status" value="1"/>
</dbReference>
<evidence type="ECO:0000256" key="7">
    <source>
        <dbReference type="ARBA" id="ARBA00049244"/>
    </source>
</evidence>
<protein>
    <recommendedName>
        <fullName evidence="2">DNA-directed DNA polymerase</fullName>
        <ecNumber evidence="2">2.7.7.7</ecNumber>
    </recommendedName>
</protein>
<evidence type="ECO:0000256" key="2">
    <source>
        <dbReference type="ARBA" id="ARBA00012417"/>
    </source>
</evidence>
<dbReference type="EMBL" id="MN739202">
    <property type="protein sequence ID" value="QHS93299.1"/>
    <property type="molecule type" value="Genomic_DNA"/>
</dbReference>
<dbReference type="Gene3D" id="3.30.420.10">
    <property type="entry name" value="Ribonuclease H-like superfamily/Ribonuclease H"/>
    <property type="match status" value="2"/>
</dbReference>
<name>A0A6C0BNW5_9ZZZZ</name>
<dbReference type="GO" id="GO:0000166">
    <property type="term" value="F:nucleotide binding"/>
    <property type="evidence" value="ECO:0007669"/>
    <property type="project" value="InterPro"/>
</dbReference>
<dbReference type="InterPro" id="IPR036397">
    <property type="entry name" value="RNaseH_sf"/>
</dbReference>
<dbReference type="Gene3D" id="3.30.342.10">
    <property type="entry name" value="DNA Polymerase, chain B, domain 1"/>
    <property type="match status" value="1"/>
</dbReference>
<dbReference type="InterPro" id="IPR012337">
    <property type="entry name" value="RNaseH-like_sf"/>
</dbReference>
<proteinExistence type="inferred from homology"/>
<dbReference type="InterPro" id="IPR006134">
    <property type="entry name" value="DNA-dir_DNA_pol_B_multi_dom"/>
</dbReference>